<organism evidence="4 5">
    <name type="scientific">Paenibacillus plantiphilus</name>
    <dbReference type="NCBI Taxonomy" id="2905650"/>
    <lineage>
        <taxon>Bacteria</taxon>
        <taxon>Bacillati</taxon>
        <taxon>Bacillota</taxon>
        <taxon>Bacilli</taxon>
        <taxon>Bacillales</taxon>
        <taxon>Paenibacillaceae</taxon>
        <taxon>Paenibacillus</taxon>
    </lineage>
</organism>
<dbReference type="Proteomes" id="UP000838686">
    <property type="component" value="Unassembled WGS sequence"/>
</dbReference>
<comment type="caution">
    <text evidence="4">The sequence shown here is derived from an EMBL/GenBank/DDBJ whole genome shotgun (WGS) entry which is preliminary data.</text>
</comment>
<accession>A0ABM9CW23</accession>
<dbReference type="HAMAP" id="MF_00667">
    <property type="entry name" value="SspH"/>
    <property type="match status" value="1"/>
</dbReference>
<gene>
    <name evidence="4" type="primary">sspH</name>
    <name evidence="4" type="ORF">PAECIP111893_05074</name>
</gene>
<protein>
    <submittedName>
        <fullName evidence="4">Small, acid-soluble spore protein H</fullName>
    </submittedName>
</protein>
<dbReference type="RefSeq" id="WP_236346945.1">
    <property type="nucleotide sequence ID" value="NZ_CAKMMF010000044.1"/>
</dbReference>
<comment type="similarity">
    <text evidence="2">Belongs to the SspH family.</text>
</comment>
<keyword evidence="3" id="KW-0749">Sporulation</keyword>
<name>A0ABM9CW23_9BACL</name>
<dbReference type="InterPro" id="IPR012610">
    <property type="entry name" value="SASP_SspH"/>
</dbReference>
<evidence type="ECO:0000256" key="3">
    <source>
        <dbReference type="ARBA" id="ARBA00022969"/>
    </source>
</evidence>
<keyword evidence="5" id="KW-1185">Reference proteome</keyword>
<evidence type="ECO:0000313" key="5">
    <source>
        <dbReference type="Proteomes" id="UP000838686"/>
    </source>
</evidence>
<sequence>MKTERAQQIYESKDTIAVHLEGKPVWIENVDEGNGMATVQVESNPLNTMTVSIDRLQEGKGYDA</sequence>
<dbReference type="NCBIfam" id="TIGR02861">
    <property type="entry name" value="SASP_H"/>
    <property type="match status" value="1"/>
</dbReference>
<evidence type="ECO:0000313" key="4">
    <source>
        <dbReference type="EMBL" id="CAH1224040.1"/>
    </source>
</evidence>
<dbReference type="EMBL" id="CAKMMF010000044">
    <property type="protein sequence ID" value="CAH1224040.1"/>
    <property type="molecule type" value="Genomic_DNA"/>
</dbReference>
<reference evidence="4" key="1">
    <citation type="submission" date="2022-01" db="EMBL/GenBank/DDBJ databases">
        <authorList>
            <person name="Criscuolo A."/>
        </authorList>
    </citation>
    <scope>NUCLEOTIDE SEQUENCE</scope>
    <source>
        <strain evidence="4">CIP111893</strain>
    </source>
</reference>
<proteinExistence type="inferred from homology"/>
<dbReference type="Pfam" id="PF08141">
    <property type="entry name" value="SspH"/>
    <property type="match status" value="1"/>
</dbReference>
<evidence type="ECO:0000256" key="2">
    <source>
        <dbReference type="ARBA" id="ARBA00006573"/>
    </source>
</evidence>
<evidence type="ECO:0000256" key="1">
    <source>
        <dbReference type="ARBA" id="ARBA00004288"/>
    </source>
</evidence>
<comment type="subcellular location">
    <subcellularLocation>
        <location evidence="1">Spore core</location>
    </subcellularLocation>
</comment>